<accession>A0A448ZZI2</accession>
<dbReference type="InterPro" id="IPR055179">
    <property type="entry name" value="Tex-like_central_region"/>
</dbReference>
<dbReference type="PANTHER" id="PTHR10724">
    <property type="entry name" value="30S RIBOSOMAL PROTEIN S1"/>
    <property type="match status" value="1"/>
</dbReference>
<dbReference type="Gene3D" id="1.10.10.650">
    <property type="entry name" value="RuvA domain 2-like"/>
    <property type="match status" value="1"/>
</dbReference>
<dbReference type="GO" id="GO:0006412">
    <property type="term" value="P:translation"/>
    <property type="evidence" value="ECO:0007669"/>
    <property type="project" value="TreeGrafter"/>
</dbReference>
<sequence length="716" mass="82272">MNLSIKNVAKKLQLKDIQVEKTLELLEQGCTVPFISRYRKNITEGLDEEQIAKIEELYKYDVELEKRKEAILNILEENKLLTDELKLKIQNASTKQELENIYEPFKIGKKTKASEAIAMGLLPLAEKIMSETSQDFNVFNECKKYFNDKLTTTEQIIEQVKYIIAQIISQDISTREFVKNNLISYGTIEAKVKKDANDEKQVFLQYYDFKERVKFIPNHRILAISRGADKKILSYDISFNEKPIQYELRNKYFVNKRTAFIINDSIDDSLKRLIYPSIIREIKTDLFERAEAEAIKLFAKSVEQMLLAPAVKNKKVMAIDPAYVNGCKIAILDENGNFLEKAIIYPNPPKPNLDKAKEIVNKLLDKYESDLILIGNGTASHETKDFITNLLNWRKEVNGQENAKCLVVSEIGASVYSASKNAIEEFPNLSVEERSAISIGRRYQDPLNELVKIDPKAIGVGQYQHDVDQKMLENELEFKVNKVVNEVGVNLNTASEYILRYISGLTKTLAKKIVEHRNKIKEFTNREELKEIKGISDKVYEQAIGFLRLYNSNVFYDKTNIHPESYKLADSLVKYLNIDLSQIDKKLLQNIDKNKIMNDLKINEFDLNLIIDSLLNPGKDIRDQKAGFTINENITKAEDLHVGQIISGQVLNLTDFGAFVFIGIKQSVLVHVSHMKRTENEFINKPSDVLNIGDTVQIKILDIDLERNRIHGQIIW</sequence>
<dbReference type="InterPro" id="IPR010994">
    <property type="entry name" value="RuvA_2-like"/>
</dbReference>
<dbReference type="Pfam" id="PF09371">
    <property type="entry name" value="Tex_N"/>
    <property type="match status" value="1"/>
</dbReference>
<dbReference type="GO" id="GO:0005737">
    <property type="term" value="C:cytoplasm"/>
    <property type="evidence" value="ECO:0007669"/>
    <property type="project" value="UniProtKB-ARBA"/>
</dbReference>
<dbReference type="InterPro" id="IPR032639">
    <property type="entry name" value="Tex_YqgF"/>
</dbReference>
<dbReference type="GO" id="GO:0003729">
    <property type="term" value="F:mRNA binding"/>
    <property type="evidence" value="ECO:0007669"/>
    <property type="project" value="TreeGrafter"/>
</dbReference>
<protein>
    <submittedName>
        <fullName evidence="2">RNA (S1 domain)-binding protein</fullName>
    </submittedName>
</protein>
<dbReference type="RefSeq" id="WP_024543890.1">
    <property type="nucleotide sequence ID" value="NZ_LR214938.2"/>
</dbReference>
<dbReference type="FunFam" id="1.10.10.650:FF:000001">
    <property type="entry name" value="S1 RNA-binding domain 1"/>
    <property type="match status" value="1"/>
</dbReference>
<dbReference type="InterPro" id="IPR006641">
    <property type="entry name" value="YqgF/RNaseH-like_dom"/>
</dbReference>
<dbReference type="Gene3D" id="3.30.420.140">
    <property type="entry name" value="YqgF/RNase H-like domain"/>
    <property type="match status" value="1"/>
</dbReference>
<dbReference type="InterPro" id="IPR037027">
    <property type="entry name" value="YqgF/RNaseH-like_dom_sf"/>
</dbReference>
<dbReference type="InterPro" id="IPR012337">
    <property type="entry name" value="RNaseH-like_sf"/>
</dbReference>
<feature type="domain" description="S1 motif" evidence="1">
    <location>
        <begin position="643"/>
        <end position="715"/>
    </location>
</feature>
<dbReference type="Gene3D" id="1.10.3500.10">
    <property type="entry name" value="Tex N-terminal region-like"/>
    <property type="match status" value="1"/>
</dbReference>
<dbReference type="PROSITE" id="PS50126">
    <property type="entry name" value="S1"/>
    <property type="match status" value="1"/>
</dbReference>
<dbReference type="Pfam" id="PF22706">
    <property type="entry name" value="Tex_central_region"/>
    <property type="match status" value="1"/>
</dbReference>
<dbReference type="Pfam" id="PF17674">
    <property type="entry name" value="HHH_9"/>
    <property type="match status" value="1"/>
</dbReference>
<dbReference type="GO" id="GO:0003735">
    <property type="term" value="F:structural constituent of ribosome"/>
    <property type="evidence" value="ECO:0007669"/>
    <property type="project" value="TreeGrafter"/>
</dbReference>
<geneLocation type="plasmid" evidence="2">
    <name>2</name>
</geneLocation>
<dbReference type="Gene3D" id="1.10.150.310">
    <property type="entry name" value="Tex RuvX-like domain-like"/>
    <property type="match status" value="1"/>
</dbReference>
<gene>
    <name evidence="2" type="primary">yhgF</name>
    <name evidence="2" type="ORF">NCTC10113_01548</name>
</gene>
<dbReference type="PANTHER" id="PTHR10724:SF10">
    <property type="entry name" value="S1 RNA-BINDING DOMAIN-CONTAINING PROTEIN 1"/>
    <property type="match status" value="1"/>
</dbReference>
<keyword evidence="2" id="KW-0614">Plasmid</keyword>
<dbReference type="InterPro" id="IPR012340">
    <property type="entry name" value="NA-bd_OB-fold"/>
</dbReference>
<dbReference type="InterPro" id="IPR023319">
    <property type="entry name" value="Tex-like_HTH_dom_sf"/>
</dbReference>
<organism evidence="2">
    <name type="scientific">Metamycoplasma salivarium</name>
    <name type="common">Mycoplasma salivarium</name>
    <dbReference type="NCBI Taxonomy" id="2124"/>
    <lineage>
        <taxon>Bacteria</taxon>
        <taxon>Bacillati</taxon>
        <taxon>Mycoplasmatota</taxon>
        <taxon>Mycoplasmoidales</taxon>
        <taxon>Metamycoplasmataceae</taxon>
        <taxon>Metamycoplasma</taxon>
    </lineage>
</organism>
<reference evidence="2" key="1">
    <citation type="submission" date="2019-01" db="EMBL/GenBank/DDBJ databases">
        <authorList>
            <consortium name="Pathogen Informatics"/>
        </authorList>
    </citation>
    <scope>NUCLEOTIDE SEQUENCE [LARGE SCALE GENOMIC DNA]</scope>
    <source>
        <strain evidence="2">NCTC10113</strain>
    </source>
</reference>
<evidence type="ECO:0000313" key="2">
    <source>
        <dbReference type="EMBL" id="VEU56633.1"/>
    </source>
</evidence>
<dbReference type="SMART" id="SM00316">
    <property type="entry name" value="S1"/>
    <property type="match status" value="1"/>
</dbReference>
<dbReference type="SUPFAM" id="SSF50249">
    <property type="entry name" value="Nucleic acid-binding proteins"/>
    <property type="match status" value="1"/>
</dbReference>
<dbReference type="SUPFAM" id="SSF47781">
    <property type="entry name" value="RuvA domain 2-like"/>
    <property type="match status" value="2"/>
</dbReference>
<dbReference type="EMBL" id="LR214939">
    <property type="protein sequence ID" value="VEU56633.1"/>
    <property type="molecule type" value="Genomic_DNA"/>
</dbReference>
<proteinExistence type="predicted"/>
<dbReference type="InterPro" id="IPR003029">
    <property type="entry name" value="S1_domain"/>
</dbReference>
<dbReference type="SMART" id="SM00732">
    <property type="entry name" value="YqgFc"/>
    <property type="match status" value="1"/>
</dbReference>
<dbReference type="Pfam" id="PF12836">
    <property type="entry name" value="HHH_3"/>
    <property type="match status" value="1"/>
</dbReference>
<dbReference type="AlphaFoldDB" id="A0A448ZZI2"/>
<name>A0A448ZZI2_METSV</name>
<dbReference type="InterPro" id="IPR050437">
    <property type="entry name" value="Ribos_protein_bS1-like"/>
</dbReference>
<dbReference type="Gene3D" id="2.40.50.140">
    <property type="entry name" value="Nucleic acid-binding proteins"/>
    <property type="match status" value="1"/>
</dbReference>
<dbReference type="GO" id="GO:0006139">
    <property type="term" value="P:nucleobase-containing compound metabolic process"/>
    <property type="evidence" value="ECO:0007669"/>
    <property type="project" value="InterPro"/>
</dbReference>
<dbReference type="SUPFAM" id="SSF158832">
    <property type="entry name" value="Tex N-terminal region-like"/>
    <property type="match status" value="1"/>
</dbReference>
<dbReference type="Pfam" id="PF00575">
    <property type="entry name" value="S1"/>
    <property type="match status" value="1"/>
</dbReference>
<dbReference type="SUPFAM" id="SSF53098">
    <property type="entry name" value="Ribonuclease H-like"/>
    <property type="match status" value="1"/>
</dbReference>
<dbReference type="InterPro" id="IPR041692">
    <property type="entry name" value="HHH_9"/>
</dbReference>
<dbReference type="InterPro" id="IPR018974">
    <property type="entry name" value="Tex-like_N"/>
</dbReference>
<dbReference type="InterPro" id="IPR023323">
    <property type="entry name" value="Tex-like_dom_sf"/>
</dbReference>
<evidence type="ECO:0000259" key="1">
    <source>
        <dbReference type="PROSITE" id="PS50126"/>
    </source>
</evidence>
<dbReference type="FunFam" id="3.30.420.140:FF:000001">
    <property type="entry name" value="RNA-binding transcriptional accessory protein"/>
    <property type="match status" value="1"/>
</dbReference>
<dbReference type="FunFam" id="2.40.50.140:FF:000051">
    <property type="entry name" value="RNA-binding transcriptional accessory protein"/>
    <property type="match status" value="1"/>
</dbReference>
<dbReference type="Pfam" id="PF16921">
    <property type="entry name" value="Tex_YqgF"/>
    <property type="match status" value="1"/>
</dbReference>